<dbReference type="PRINTS" id="PR00081">
    <property type="entry name" value="GDHRDH"/>
</dbReference>
<dbReference type="Proteomes" id="UP000321638">
    <property type="component" value="Unassembled WGS sequence"/>
</dbReference>
<dbReference type="InterPro" id="IPR036291">
    <property type="entry name" value="NAD(P)-bd_dom_sf"/>
</dbReference>
<feature type="domain" description="Ketoreductase" evidence="3">
    <location>
        <begin position="12"/>
        <end position="192"/>
    </location>
</feature>
<evidence type="ECO:0000313" key="4">
    <source>
        <dbReference type="EMBL" id="TXL72285.1"/>
    </source>
</evidence>
<organism evidence="4 5">
    <name type="scientific">Vineibacter terrae</name>
    <dbReference type="NCBI Taxonomy" id="2586908"/>
    <lineage>
        <taxon>Bacteria</taxon>
        <taxon>Pseudomonadati</taxon>
        <taxon>Pseudomonadota</taxon>
        <taxon>Alphaproteobacteria</taxon>
        <taxon>Hyphomicrobiales</taxon>
        <taxon>Vineibacter</taxon>
    </lineage>
</organism>
<dbReference type="FunFam" id="3.40.50.720:FF:000084">
    <property type="entry name" value="Short-chain dehydrogenase reductase"/>
    <property type="match status" value="1"/>
</dbReference>
<dbReference type="InterPro" id="IPR020904">
    <property type="entry name" value="Sc_DH/Rdtase_CS"/>
</dbReference>
<dbReference type="InterPro" id="IPR002347">
    <property type="entry name" value="SDR_fam"/>
</dbReference>
<dbReference type="OrthoDB" id="9789398at2"/>
<dbReference type="EMBL" id="VDUZ01000034">
    <property type="protein sequence ID" value="TXL72285.1"/>
    <property type="molecule type" value="Genomic_DNA"/>
</dbReference>
<comment type="similarity">
    <text evidence="1">Belongs to the short-chain dehydrogenases/reductases (SDR) family.</text>
</comment>
<evidence type="ECO:0000256" key="2">
    <source>
        <dbReference type="ARBA" id="ARBA00023002"/>
    </source>
</evidence>
<dbReference type="Pfam" id="PF13561">
    <property type="entry name" value="adh_short_C2"/>
    <property type="match status" value="1"/>
</dbReference>
<dbReference type="CDD" id="cd05233">
    <property type="entry name" value="SDR_c"/>
    <property type="match status" value="1"/>
</dbReference>
<name>A0A5C8PET6_9HYPH</name>
<protein>
    <submittedName>
        <fullName evidence="4">SDR family oxidoreductase</fullName>
    </submittedName>
</protein>
<reference evidence="4 5" key="1">
    <citation type="submission" date="2019-06" db="EMBL/GenBank/DDBJ databases">
        <title>New taxonomy in bacterial strain CC-CFT640, isolated from vineyard.</title>
        <authorList>
            <person name="Lin S.-Y."/>
            <person name="Tsai C.-F."/>
            <person name="Young C.-C."/>
        </authorList>
    </citation>
    <scope>NUCLEOTIDE SEQUENCE [LARGE SCALE GENOMIC DNA]</scope>
    <source>
        <strain evidence="4 5">CC-CFT640</strain>
    </source>
</reference>
<dbReference type="AlphaFoldDB" id="A0A5C8PET6"/>
<dbReference type="GO" id="GO:0016616">
    <property type="term" value="F:oxidoreductase activity, acting on the CH-OH group of donors, NAD or NADP as acceptor"/>
    <property type="evidence" value="ECO:0007669"/>
    <property type="project" value="UniProtKB-ARBA"/>
</dbReference>
<dbReference type="InterPro" id="IPR057326">
    <property type="entry name" value="KR_dom"/>
</dbReference>
<dbReference type="PANTHER" id="PTHR42760">
    <property type="entry name" value="SHORT-CHAIN DEHYDROGENASES/REDUCTASES FAMILY MEMBER"/>
    <property type="match status" value="1"/>
</dbReference>
<dbReference type="PROSITE" id="PS00061">
    <property type="entry name" value="ADH_SHORT"/>
    <property type="match status" value="1"/>
</dbReference>
<evidence type="ECO:0000259" key="3">
    <source>
        <dbReference type="SMART" id="SM00822"/>
    </source>
</evidence>
<dbReference type="PANTHER" id="PTHR42760:SF133">
    <property type="entry name" value="3-OXOACYL-[ACYL-CARRIER-PROTEIN] REDUCTASE"/>
    <property type="match status" value="1"/>
</dbReference>
<gene>
    <name evidence="4" type="ORF">FHP25_25985</name>
</gene>
<accession>A0A5C8PET6</accession>
<dbReference type="PRINTS" id="PR00080">
    <property type="entry name" value="SDRFAMILY"/>
</dbReference>
<keyword evidence="5" id="KW-1185">Reference proteome</keyword>
<comment type="caution">
    <text evidence="4">The sequence shown here is derived from an EMBL/GenBank/DDBJ whole genome shotgun (WGS) entry which is preliminary data.</text>
</comment>
<dbReference type="SUPFAM" id="SSF51735">
    <property type="entry name" value="NAD(P)-binding Rossmann-fold domains"/>
    <property type="match status" value="1"/>
</dbReference>
<dbReference type="SMART" id="SM00822">
    <property type="entry name" value="PKS_KR"/>
    <property type="match status" value="1"/>
</dbReference>
<evidence type="ECO:0000256" key="1">
    <source>
        <dbReference type="ARBA" id="ARBA00006484"/>
    </source>
</evidence>
<dbReference type="Gene3D" id="3.40.50.720">
    <property type="entry name" value="NAD(P)-binding Rossmann-like Domain"/>
    <property type="match status" value="1"/>
</dbReference>
<evidence type="ECO:0000313" key="5">
    <source>
        <dbReference type="Proteomes" id="UP000321638"/>
    </source>
</evidence>
<sequence length="253" mass="27414">MAGAIYPDLAGRAVLVTGGATGIGEAIVRAFARQKSRVGFIDIQQEPATALVQALREQGGEVHFEHADLTDIAALRAAIDALRARIGPIEVLVNNAALDQRHTTEDVTPEQWDALIAVNLRHQFFAAQAVLPAMKAAQRGAIVNFASISWMAGMGGMAVYTAAKSAVLGLTRSLARDYGPFNIRVNAVAPGWIRTERQQRLWITPEGEQRMLQAQCLKRWLVPDDVARFVVFLASDEAAACTSQHYVVDGGWV</sequence>
<keyword evidence="2" id="KW-0560">Oxidoreductase</keyword>
<dbReference type="RefSeq" id="WP_147849906.1">
    <property type="nucleotide sequence ID" value="NZ_VDUZ01000034.1"/>
</dbReference>
<proteinExistence type="inferred from homology"/>